<dbReference type="STRING" id="1965070.A0A3S3NPK2"/>
<evidence type="ECO:0000256" key="6">
    <source>
        <dbReference type="SAM" id="Phobius"/>
    </source>
</evidence>
<comment type="similarity">
    <text evidence="2">Belongs to the SLC13A/DASS transporter (TC 2.A.47) family. NADC subfamily.</text>
</comment>
<feature type="transmembrane region" description="Helical" evidence="6">
    <location>
        <begin position="213"/>
        <end position="237"/>
    </location>
</feature>
<dbReference type="PANTHER" id="PTHR10283:SF82">
    <property type="entry name" value="SOLUTE CARRIER FAMILY 13 MEMBER 2"/>
    <property type="match status" value="1"/>
</dbReference>
<dbReference type="GO" id="GO:0015141">
    <property type="term" value="F:succinate transmembrane transporter activity"/>
    <property type="evidence" value="ECO:0007669"/>
    <property type="project" value="TreeGrafter"/>
</dbReference>
<dbReference type="PANTHER" id="PTHR10283">
    <property type="entry name" value="SOLUTE CARRIER FAMILY 13 MEMBER"/>
    <property type="match status" value="1"/>
</dbReference>
<protein>
    <submittedName>
        <fullName evidence="7">Solute carrier family 13 member 5-like protein</fullName>
    </submittedName>
</protein>
<name>A0A3S3NPK2_9ACAR</name>
<feature type="non-terminal residue" evidence="7">
    <location>
        <position position="468"/>
    </location>
</feature>
<proteinExistence type="inferred from homology"/>
<feature type="transmembrane region" description="Helical" evidence="6">
    <location>
        <begin position="349"/>
        <end position="367"/>
    </location>
</feature>
<evidence type="ECO:0000256" key="3">
    <source>
        <dbReference type="ARBA" id="ARBA00022692"/>
    </source>
</evidence>
<feature type="transmembrane region" description="Helical" evidence="6">
    <location>
        <begin position="304"/>
        <end position="328"/>
    </location>
</feature>
<dbReference type="AlphaFoldDB" id="A0A3S3NPK2"/>
<accession>A0A3S3NPK2</accession>
<evidence type="ECO:0000256" key="4">
    <source>
        <dbReference type="ARBA" id="ARBA00022989"/>
    </source>
</evidence>
<keyword evidence="4 6" id="KW-1133">Transmembrane helix</keyword>
<dbReference type="GO" id="GO:0005886">
    <property type="term" value="C:plasma membrane"/>
    <property type="evidence" value="ECO:0007669"/>
    <property type="project" value="TreeGrafter"/>
</dbReference>
<keyword evidence="3 6" id="KW-0812">Transmembrane</keyword>
<comment type="subcellular location">
    <subcellularLocation>
        <location evidence="1">Membrane</location>
        <topology evidence="1">Multi-pass membrane protein</topology>
    </subcellularLocation>
</comment>
<keyword evidence="8" id="KW-1185">Reference proteome</keyword>
<evidence type="ECO:0000256" key="5">
    <source>
        <dbReference type="ARBA" id="ARBA00023136"/>
    </source>
</evidence>
<sequence>ETKCGYVLSVMAIFWVFEPVHLAVTALMPIALLPLLGILSTEKASLPYMKSANSLFIGGMLLAIAIEHSMLHKRVALKILLIVGSSVKRILFGIMLTTMFLSMWLSNTATTAMMMPVVDAMVEEFERSETKVEASVPESNEKAELSLQFTSKETGEHNNKNHLKLRKIFLLSVAFAANIGGTGTLTGTGTNLVLQGLMEDLYPNSEAISFANWFLFAGPGVLVCIILTWGFFVLFYVRNKYNDKSRNQSLKLILEKKYKELGPTTTHEKIVIALFVVVLALWFFREPGFIRGWGSFFVVKISDGTPAILIGILMFLLPTNFSQFQALAYDSKNTKIDKILDWKTVNKRMPWGVMLLLGGGFSLAEATKESGLSRWLGAKLSSLNISSPILVMILFIFIAAAVTEFCSNVAAASVILPVVNQAALNLNINPLMFMVPITIAVSFAFMLPVATPPNAIVFEHAKMKPLDM</sequence>
<gene>
    <name evidence="7" type="ORF">B4U79_03349</name>
</gene>
<feature type="non-terminal residue" evidence="7">
    <location>
        <position position="1"/>
    </location>
</feature>
<feature type="transmembrane region" description="Helical" evidence="6">
    <location>
        <begin position="387"/>
        <end position="419"/>
    </location>
</feature>
<feature type="transmembrane region" description="Helical" evidence="6">
    <location>
        <begin position="90"/>
        <end position="106"/>
    </location>
</feature>
<dbReference type="GO" id="GO:0015137">
    <property type="term" value="F:citrate transmembrane transporter activity"/>
    <property type="evidence" value="ECO:0007669"/>
    <property type="project" value="TreeGrafter"/>
</dbReference>
<organism evidence="7 8">
    <name type="scientific">Dinothrombium tinctorium</name>
    <dbReference type="NCBI Taxonomy" id="1965070"/>
    <lineage>
        <taxon>Eukaryota</taxon>
        <taxon>Metazoa</taxon>
        <taxon>Ecdysozoa</taxon>
        <taxon>Arthropoda</taxon>
        <taxon>Chelicerata</taxon>
        <taxon>Arachnida</taxon>
        <taxon>Acari</taxon>
        <taxon>Acariformes</taxon>
        <taxon>Trombidiformes</taxon>
        <taxon>Prostigmata</taxon>
        <taxon>Anystina</taxon>
        <taxon>Parasitengona</taxon>
        <taxon>Trombidioidea</taxon>
        <taxon>Trombidiidae</taxon>
        <taxon>Dinothrombium</taxon>
    </lineage>
</organism>
<dbReference type="EMBL" id="NCKU01016075">
    <property type="protein sequence ID" value="RWR99264.1"/>
    <property type="molecule type" value="Genomic_DNA"/>
</dbReference>
<keyword evidence="5 6" id="KW-0472">Membrane</keyword>
<dbReference type="OrthoDB" id="6493944at2759"/>
<feature type="transmembrane region" description="Helical" evidence="6">
    <location>
        <begin position="168"/>
        <end position="193"/>
    </location>
</feature>
<feature type="transmembrane region" description="Helical" evidence="6">
    <location>
        <begin position="266"/>
        <end position="284"/>
    </location>
</feature>
<evidence type="ECO:0000313" key="8">
    <source>
        <dbReference type="Proteomes" id="UP000285301"/>
    </source>
</evidence>
<evidence type="ECO:0000256" key="1">
    <source>
        <dbReference type="ARBA" id="ARBA00004141"/>
    </source>
</evidence>
<dbReference type="Proteomes" id="UP000285301">
    <property type="component" value="Unassembled WGS sequence"/>
</dbReference>
<evidence type="ECO:0000313" key="7">
    <source>
        <dbReference type="EMBL" id="RWR99264.1"/>
    </source>
</evidence>
<feature type="transmembrane region" description="Helical" evidence="6">
    <location>
        <begin position="431"/>
        <end position="450"/>
    </location>
</feature>
<feature type="transmembrane region" description="Helical" evidence="6">
    <location>
        <begin position="20"/>
        <end position="39"/>
    </location>
</feature>
<comment type="caution">
    <text evidence="7">The sequence shown here is derived from an EMBL/GenBank/DDBJ whole genome shotgun (WGS) entry which is preliminary data.</text>
</comment>
<reference evidence="7 8" key="1">
    <citation type="journal article" date="2018" name="Gigascience">
        <title>Genomes of trombidid mites reveal novel predicted allergens and laterally-transferred genes associated with secondary metabolism.</title>
        <authorList>
            <person name="Dong X."/>
            <person name="Chaisiri K."/>
            <person name="Xia D."/>
            <person name="Armstrong S.D."/>
            <person name="Fang Y."/>
            <person name="Donnelly M.J."/>
            <person name="Kadowaki T."/>
            <person name="McGarry J.W."/>
            <person name="Darby A.C."/>
            <person name="Makepeace B.L."/>
        </authorList>
    </citation>
    <scope>NUCLEOTIDE SEQUENCE [LARGE SCALE GENOMIC DNA]</scope>
    <source>
        <strain evidence="7">UoL-WK</strain>
    </source>
</reference>
<dbReference type="Pfam" id="PF00939">
    <property type="entry name" value="Na_sulph_symp"/>
    <property type="match status" value="1"/>
</dbReference>
<dbReference type="InterPro" id="IPR001898">
    <property type="entry name" value="SLC13A/DASS"/>
</dbReference>
<evidence type="ECO:0000256" key="2">
    <source>
        <dbReference type="ARBA" id="ARBA00006772"/>
    </source>
</evidence>
<feature type="transmembrane region" description="Helical" evidence="6">
    <location>
        <begin position="51"/>
        <end position="70"/>
    </location>
</feature>